<dbReference type="AlphaFoldDB" id="A0A9J6FCX2"/>
<keyword evidence="2" id="KW-1185">Reference proteome</keyword>
<evidence type="ECO:0000313" key="1">
    <source>
        <dbReference type="EMBL" id="KAH9360639.1"/>
    </source>
</evidence>
<comment type="caution">
    <text evidence="1">The sequence shown here is derived from an EMBL/GenBank/DDBJ whole genome shotgun (WGS) entry which is preliminary data.</text>
</comment>
<proteinExistence type="predicted"/>
<dbReference type="InterPro" id="IPR036397">
    <property type="entry name" value="RNaseH_sf"/>
</dbReference>
<dbReference type="Proteomes" id="UP000821853">
    <property type="component" value="Chromosome 1"/>
</dbReference>
<gene>
    <name evidence="1" type="ORF">HPB48_007260</name>
</gene>
<sequence length="109" mass="12497">MKKRLKRSLVASVKTRYIRYRIDGAAERTGCIQEPYHCEISQNERIWAQMKRGVAARNATFKLADLDVLLREEVAKVTAQHWANTVRHVMNIETKFRGDGEATGHTGEI</sequence>
<protein>
    <submittedName>
        <fullName evidence="1">Uncharacterized protein</fullName>
    </submittedName>
</protein>
<name>A0A9J6FCX2_HAELO</name>
<evidence type="ECO:0000313" key="2">
    <source>
        <dbReference type="Proteomes" id="UP000821853"/>
    </source>
</evidence>
<dbReference type="OMA" id="NERIWAQ"/>
<organism evidence="1 2">
    <name type="scientific">Haemaphysalis longicornis</name>
    <name type="common">Bush tick</name>
    <dbReference type="NCBI Taxonomy" id="44386"/>
    <lineage>
        <taxon>Eukaryota</taxon>
        <taxon>Metazoa</taxon>
        <taxon>Ecdysozoa</taxon>
        <taxon>Arthropoda</taxon>
        <taxon>Chelicerata</taxon>
        <taxon>Arachnida</taxon>
        <taxon>Acari</taxon>
        <taxon>Parasitiformes</taxon>
        <taxon>Ixodida</taxon>
        <taxon>Ixodoidea</taxon>
        <taxon>Ixodidae</taxon>
        <taxon>Haemaphysalinae</taxon>
        <taxon>Haemaphysalis</taxon>
    </lineage>
</organism>
<reference evidence="1 2" key="1">
    <citation type="journal article" date="2020" name="Cell">
        <title>Large-Scale Comparative Analyses of Tick Genomes Elucidate Their Genetic Diversity and Vector Capacities.</title>
        <authorList>
            <consortium name="Tick Genome and Microbiome Consortium (TIGMIC)"/>
            <person name="Jia N."/>
            <person name="Wang J."/>
            <person name="Shi W."/>
            <person name="Du L."/>
            <person name="Sun Y."/>
            <person name="Zhan W."/>
            <person name="Jiang J.F."/>
            <person name="Wang Q."/>
            <person name="Zhang B."/>
            <person name="Ji P."/>
            <person name="Bell-Sakyi L."/>
            <person name="Cui X.M."/>
            <person name="Yuan T.T."/>
            <person name="Jiang B.G."/>
            <person name="Yang W.F."/>
            <person name="Lam T.T."/>
            <person name="Chang Q.C."/>
            <person name="Ding S.J."/>
            <person name="Wang X.J."/>
            <person name="Zhu J.G."/>
            <person name="Ruan X.D."/>
            <person name="Zhao L."/>
            <person name="Wei J.T."/>
            <person name="Ye R.Z."/>
            <person name="Que T.C."/>
            <person name="Du C.H."/>
            <person name="Zhou Y.H."/>
            <person name="Cheng J.X."/>
            <person name="Dai P.F."/>
            <person name="Guo W.B."/>
            <person name="Han X.H."/>
            <person name="Huang E.J."/>
            <person name="Li L.F."/>
            <person name="Wei W."/>
            <person name="Gao Y.C."/>
            <person name="Liu J.Z."/>
            <person name="Shao H.Z."/>
            <person name="Wang X."/>
            <person name="Wang C.C."/>
            <person name="Yang T.C."/>
            <person name="Huo Q.B."/>
            <person name="Li W."/>
            <person name="Chen H.Y."/>
            <person name="Chen S.E."/>
            <person name="Zhou L.G."/>
            <person name="Ni X.B."/>
            <person name="Tian J.H."/>
            <person name="Sheng Y."/>
            <person name="Liu T."/>
            <person name="Pan Y.S."/>
            <person name="Xia L.Y."/>
            <person name="Li J."/>
            <person name="Zhao F."/>
            <person name="Cao W.C."/>
        </authorList>
    </citation>
    <scope>NUCLEOTIDE SEQUENCE [LARGE SCALE GENOMIC DNA]</scope>
    <source>
        <strain evidence="1">HaeL-2018</strain>
    </source>
</reference>
<dbReference type="EMBL" id="JABSTR010000001">
    <property type="protein sequence ID" value="KAH9360639.1"/>
    <property type="molecule type" value="Genomic_DNA"/>
</dbReference>
<dbReference type="Gene3D" id="3.30.420.10">
    <property type="entry name" value="Ribonuclease H-like superfamily/Ribonuclease H"/>
    <property type="match status" value="1"/>
</dbReference>
<dbReference type="OrthoDB" id="10039611at2759"/>
<dbReference type="VEuPathDB" id="VectorBase:HLOH_061624"/>
<accession>A0A9J6FCX2</accession>
<dbReference type="GO" id="GO:0003676">
    <property type="term" value="F:nucleic acid binding"/>
    <property type="evidence" value="ECO:0007669"/>
    <property type="project" value="InterPro"/>
</dbReference>